<dbReference type="SUPFAM" id="SSF51735">
    <property type="entry name" value="NAD(P)-binding Rossmann-fold domains"/>
    <property type="match status" value="1"/>
</dbReference>
<reference evidence="6" key="1">
    <citation type="submission" date="2018-06" db="EMBL/GenBank/DDBJ databases">
        <authorList>
            <person name="Zhirakovskaya E."/>
        </authorList>
    </citation>
    <scope>NUCLEOTIDE SEQUENCE</scope>
</reference>
<dbReference type="GO" id="GO:0005829">
    <property type="term" value="C:cytosol"/>
    <property type="evidence" value="ECO:0007669"/>
    <property type="project" value="TreeGrafter"/>
</dbReference>
<evidence type="ECO:0000259" key="4">
    <source>
        <dbReference type="Pfam" id="PF00389"/>
    </source>
</evidence>
<dbReference type="InterPro" id="IPR050223">
    <property type="entry name" value="D-isomer_2-hydroxyacid_DH"/>
</dbReference>
<dbReference type="AlphaFoldDB" id="A0A3B0TA35"/>
<dbReference type="Pfam" id="PF00389">
    <property type="entry name" value="2-Hacid_dh"/>
    <property type="match status" value="1"/>
</dbReference>
<evidence type="ECO:0000256" key="3">
    <source>
        <dbReference type="ARBA" id="ARBA00023027"/>
    </source>
</evidence>
<dbReference type="PANTHER" id="PTHR10996:SF178">
    <property type="entry name" value="2-HYDROXYACID DEHYDROGENASE YGL185C-RELATED"/>
    <property type="match status" value="1"/>
</dbReference>
<evidence type="ECO:0000259" key="5">
    <source>
        <dbReference type="Pfam" id="PF02826"/>
    </source>
</evidence>
<dbReference type="InterPro" id="IPR006140">
    <property type="entry name" value="D-isomer_DH_NAD-bd"/>
</dbReference>
<dbReference type="PANTHER" id="PTHR10996">
    <property type="entry name" value="2-HYDROXYACID DEHYDROGENASE-RELATED"/>
    <property type="match status" value="1"/>
</dbReference>
<sequence length="320" mass="34203">MTKPEILVRAPFMPYVLDQIDAAFDVRKSYLADDPEAFIDEVAPNISGLAGWGGVVDRALIDRLPNLEIIANFGVGYDGVDAKYAASRGIVVTNTPDVLTEEVADIALALLIMAARELTAAERHLRAGNWEKDGDYPLTTGTLRGRTVGIAGMGRIGKAVARRIEALGLKLAYFGRTRQAGISYPFYDNLAAMAADVDTIVAVLPGGEATRHLFNEEVFKALGPTGIFVNIGRGTSVDEVAMVRALESGAILNAGLDVYEDEPSVPAELVAMNKVVLLPHVASASVHTRNAMGQLVVDNFKSWFETGKALTPVPETPNPA</sequence>
<dbReference type="CDD" id="cd12156">
    <property type="entry name" value="HPPR"/>
    <property type="match status" value="1"/>
</dbReference>
<dbReference type="GO" id="GO:0030267">
    <property type="term" value="F:glyoxylate reductase (NADPH) activity"/>
    <property type="evidence" value="ECO:0007669"/>
    <property type="project" value="TreeGrafter"/>
</dbReference>
<dbReference type="Pfam" id="PF02826">
    <property type="entry name" value="2-Hacid_dh_C"/>
    <property type="match status" value="1"/>
</dbReference>
<evidence type="ECO:0000256" key="1">
    <source>
        <dbReference type="ARBA" id="ARBA00022857"/>
    </source>
</evidence>
<dbReference type="GO" id="GO:0016618">
    <property type="term" value="F:hydroxypyruvate reductase [NAD(P)H] activity"/>
    <property type="evidence" value="ECO:0007669"/>
    <property type="project" value="TreeGrafter"/>
</dbReference>
<keyword evidence="1" id="KW-0521">NADP</keyword>
<evidence type="ECO:0000256" key="2">
    <source>
        <dbReference type="ARBA" id="ARBA00023002"/>
    </source>
</evidence>
<dbReference type="InterPro" id="IPR036291">
    <property type="entry name" value="NAD(P)-bd_dom_sf"/>
</dbReference>
<dbReference type="GO" id="GO:0004617">
    <property type="term" value="F:phosphoglycerate dehydrogenase activity"/>
    <property type="evidence" value="ECO:0007669"/>
    <property type="project" value="UniProtKB-EC"/>
</dbReference>
<organism evidence="6">
    <name type="scientific">hydrothermal vent metagenome</name>
    <dbReference type="NCBI Taxonomy" id="652676"/>
    <lineage>
        <taxon>unclassified sequences</taxon>
        <taxon>metagenomes</taxon>
        <taxon>ecological metagenomes</taxon>
    </lineage>
</organism>
<keyword evidence="3" id="KW-0520">NAD</keyword>
<feature type="domain" description="D-isomer specific 2-hydroxyacid dehydrogenase catalytic" evidence="4">
    <location>
        <begin position="14"/>
        <end position="313"/>
    </location>
</feature>
<name>A0A3B0TA35_9ZZZZ</name>
<proteinExistence type="predicted"/>
<dbReference type="EC" id="1.1.1.95" evidence="6"/>
<accession>A0A3B0TA35</accession>
<dbReference type="Gene3D" id="3.40.50.720">
    <property type="entry name" value="NAD(P)-binding Rossmann-like Domain"/>
    <property type="match status" value="2"/>
</dbReference>
<gene>
    <name evidence="6" type="ORF">MNBD_ALPHA09-619</name>
</gene>
<dbReference type="SUPFAM" id="SSF52283">
    <property type="entry name" value="Formate/glycerate dehydrogenase catalytic domain-like"/>
    <property type="match status" value="1"/>
</dbReference>
<keyword evidence="2 6" id="KW-0560">Oxidoreductase</keyword>
<dbReference type="EMBL" id="UOEM01000008">
    <property type="protein sequence ID" value="VAW10247.1"/>
    <property type="molecule type" value="Genomic_DNA"/>
</dbReference>
<dbReference type="FunFam" id="3.40.50.720:FF:000213">
    <property type="entry name" value="Putative 2-hydroxyacid dehydrogenase"/>
    <property type="match status" value="1"/>
</dbReference>
<protein>
    <submittedName>
        <fullName evidence="6">D-3-phosphoglycerate dehydrogenase</fullName>
        <ecNumber evidence="6">1.1.1.95</ecNumber>
    </submittedName>
</protein>
<dbReference type="GO" id="GO:0051287">
    <property type="term" value="F:NAD binding"/>
    <property type="evidence" value="ECO:0007669"/>
    <property type="project" value="InterPro"/>
</dbReference>
<evidence type="ECO:0000313" key="6">
    <source>
        <dbReference type="EMBL" id="VAW10247.1"/>
    </source>
</evidence>
<dbReference type="InterPro" id="IPR006139">
    <property type="entry name" value="D-isomer_2_OHA_DH_cat_dom"/>
</dbReference>
<feature type="domain" description="D-isomer specific 2-hydroxyacid dehydrogenase NAD-binding" evidence="5">
    <location>
        <begin position="108"/>
        <end position="282"/>
    </location>
</feature>